<protein>
    <submittedName>
        <fullName evidence="1">Uncharacterized short protein YbdD (DUF466 family)</fullName>
    </submittedName>
</protein>
<dbReference type="InterPro" id="IPR007423">
    <property type="entry name" value="Sel_put"/>
</dbReference>
<organism evidence="1 2">
    <name type="scientific">Polymorphobacter multimanifer</name>
    <dbReference type="NCBI Taxonomy" id="1070431"/>
    <lineage>
        <taxon>Bacteria</taxon>
        <taxon>Pseudomonadati</taxon>
        <taxon>Pseudomonadota</taxon>
        <taxon>Alphaproteobacteria</taxon>
        <taxon>Sphingomonadales</taxon>
        <taxon>Sphingosinicellaceae</taxon>
        <taxon>Polymorphobacter</taxon>
    </lineage>
</organism>
<gene>
    <name evidence="1" type="ORF">FHS79_003258</name>
</gene>
<dbReference type="Pfam" id="PF04328">
    <property type="entry name" value="Sel_put"/>
    <property type="match status" value="1"/>
</dbReference>
<name>A0A841L9F7_9SPHN</name>
<keyword evidence="2" id="KW-1185">Reference proteome</keyword>
<dbReference type="PANTHER" id="PTHR38453">
    <property type="entry name" value="CYTOPLASMIC PROTEIN-RELATED"/>
    <property type="match status" value="1"/>
</dbReference>
<dbReference type="EMBL" id="JACIIV010000030">
    <property type="protein sequence ID" value="MBB6229060.1"/>
    <property type="molecule type" value="Genomic_DNA"/>
</dbReference>
<dbReference type="AlphaFoldDB" id="A0A841L9F7"/>
<dbReference type="RefSeq" id="WP_184202445.1">
    <property type="nucleotide sequence ID" value="NZ_BMOX01000027.1"/>
</dbReference>
<comment type="caution">
    <text evidence="1">The sequence shown here is derived from an EMBL/GenBank/DDBJ whole genome shotgun (WGS) entry which is preliminary data.</text>
</comment>
<proteinExistence type="predicted"/>
<accession>A0A841L9F7</accession>
<evidence type="ECO:0000313" key="2">
    <source>
        <dbReference type="Proteomes" id="UP000538147"/>
    </source>
</evidence>
<evidence type="ECO:0000313" key="1">
    <source>
        <dbReference type="EMBL" id="MBB6229060.1"/>
    </source>
</evidence>
<sequence length="68" mass="7757">MKPPSMQFWAILRDSARLMVGVPRYDVYLAHMAEKHPDEAVMSYADFFRNRQDARYGGGASKGISRCC</sequence>
<reference evidence="1 2" key="1">
    <citation type="submission" date="2020-08" db="EMBL/GenBank/DDBJ databases">
        <title>Genomic Encyclopedia of Type Strains, Phase IV (KMG-IV): sequencing the most valuable type-strain genomes for metagenomic binning, comparative biology and taxonomic classification.</title>
        <authorList>
            <person name="Goeker M."/>
        </authorList>
    </citation>
    <scope>NUCLEOTIDE SEQUENCE [LARGE SCALE GENOMIC DNA]</scope>
    <source>
        <strain evidence="1 2">DSM 102189</strain>
    </source>
</reference>
<dbReference type="Proteomes" id="UP000538147">
    <property type="component" value="Unassembled WGS sequence"/>
</dbReference>
<dbReference type="PANTHER" id="PTHR38453:SF1">
    <property type="entry name" value="CYTOPLASMIC PROTEIN"/>
    <property type="match status" value="1"/>
</dbReference>